<dbReference type="SUPFAM" id="SSF48264">
    <property type="entry name" value="Cytochrome P450"/>
    <property type="match status" value="1"/>
</dbReference>
<sequence length="558" mass="61878">MDHLLSFTGSKSGVVAAAGIIVHLIYRQLEPRQFSVALVLNFGVPLALSVWEPYHKSFVLEALRVFPLFWFTLVASIIAYRLSPWHPLAKYPGPLLGKVSKFYIAFRSLGGKQHIYLDTLHGLYGSVVRIGPNQLSICDVDAVNPLLSNPGVPKSQFFEGRMAVVDSVTSLIATKDKSEHARRRRPWARAFKADSLKGYEDMVIKRSAQLVDLLDSSKGVVNISQCLSYFAYDIMNDLAFGGGSEMMAQGDVTGLWHLMEAGQENAMFMSHVPWLGKWLLQYPQLFAKDIQAFSTYARSRVAARKAEGSSYKDIFYHLIDEGGVSNEPPTAAEIASDGGLAIVAGSDTTSTALSHLFYFLMLNPTAYRRLQAEVDTLADDIQNTSKQAHMSYLNGAINETLRLLPPVLGGSQRETATGSGGSMIGSYFLPEGTTASIATYSLHRSPRYFAPETEAFHPERWLPEEDRVKLEPKIFGNPDNFIHDTNAFIPFSHGAANCAGKNLAYMEMRMVVCMIMQRFDIELAKGYNPAQWLDDIKDYYVSVKGALPVVLTPRNLSM</sequence>
<evidence type="ECO:0000256" key="6">
    <source>
        <dbReference type="ARBA" id="ARBA00023004"/>
    </source>
</evidence>
<dbReference type="CDD" id="cd11061">
    <property type="entry name" value="CYP67-like"/>
    <property type="match status" value="1"/>
</dbReference>
<evidence type="ECO:0000256" key="8">
    <source>
        <dbReference type="PIRSR" id="PIRSR602403-1"/>
    </source>
</evidence>
<protein>
    <recommendedName>
        <fullName evidence="11">High nitrogen upregulated cytochrome P450 monooxygenase 2</fullName>
    </recommendedName>
</protein>
<dbReference type="Gene3D" id="1.10.630.10">
    <property type="entry name" value="Cytochrome P450"/>
    <property type="match status" value="1"/>
</dbReference>
<evidence type="ECO:0000256" key="7">
    <source>
        <dbReference type="ARBA" id="ARBA00023033"/>
    </source>
</evidence>
<dbReference type="PRINTS" id="PR00465">
    <property type="entry name" value="EP450IV"/>
</dbReference>
<dbReference type="PANTHER" id="PTHR24305:SF187">
    <property type="entry name" value="P450, PUTATIVE (EUROFUNG)-RELATED"/>
    <property type="match status" value="1"/>
</dbReference>
<evidence type="ECO:0000256" key="9">
    <source>
        <dbReference type="SAM" id="Phobius"/>
    </source>
</evidence>
<evidence type="ECO:0000256" key="5">
    <source>
        <dbReference type="ARBA" id="ARBA00023002"/>
    </source>
</evidence>
<dbReference type="InterPro" id="IPR050121">
    <property type="entry name" value="Cytochrome_P450_monoxygenase"/>
</dbReference>
<dbReference type="EMBL" id="JAFIQS010000011">
    <property type="protein sequence ID" value="KAG5164662.1"/>
    <property type="molecule type" value="Genomic_DNA"/>
</dbReference>
<keyword evidence="9" id="KW-1133">Transmembrane helix</keyword>
<evidence type="ECO:0000313" key="10">
    <source>
        <dbReference type="EMBL" id="KAG5164662.1"/>
    </source>
</evidence>
<comment type="caution">
    <text evidence="10">The sequence shown here is derived from an EMBL/GenBank/DDBJ whole genome shotgun (WGS) entry which is preliminary data.</text>
</comment>
<evidence type="ECO:0000256" key="2">
    <source>
        <dbReference type="ARBA" id="ARBA00005179"/>
    </source>
</evidence>
<comment type="cofactor">
    <cofactor evidence="1 8">
        <name>heme</name>
        <dbReference type="ChEBI" id="CHEBI:30413"/>
    </cofactor>
</comment>
<dbReference type="OrthoDB" id="6692864at2759"/>
<organism evidence="10">
    <name type="scientific">Psilocybe cubensis</name>
    <name type="common">Psychedelic mushroom</name>
    <name type="synonym">Stropharia cubensis</name>
    <dbReference type="NCBI Taxonomy" id="181762"/>
    <lineage>
        <taxon>Eukaryota</taxon>
        <taxon>Fungi</taxon>
        <taxon>Dikarya</taxon>
        <taxon>Basidiomycota</taxon>
        <taxon>Agaricomycotina</taxon>
        <taxon>Agaricomycetes</taxon>
        <taxon>Agaricomycetidae</taxon>
        <taxon>Agaricales</taxon>
        <taxon>Agaricineae</taxon>
        <taxon>Strophariaceae</taxon>
        <taxon>Psilocybe</taxon>
    </lineage>
</organism>
<dbReference type="InterPro" id="IPR036396">
    <property type="entry name" value="Cyt_P450_sf"/>
</dbReference>
<keyword evidence="9" id="KW-0812">Transmembrane</keyword>
<comment type="pathway">
    <text evidence="2">Secondary metabolite biosynthesis.</text>
</comment>
<keyword evidence="9" id="KW-0472">Membrane</keyword>
<dbReference type="AlphaFoldDB" id="A0A8H7XPJ4"/>
<name>A0A8H7XPJ4_PSICU</name>
<evidence type="ECO:0000256" key="1">
    <source>
        <dbReference type="ARBA" id="ARBA00001971"/>
    </source>
</evidence>
<evidence type="ECO:0000256" key="3">
    <source>
        <dbReference type="ARBA" id="ARBA00010617"/>
    </source>
</evidence>
<accession>A0A8H7XPJ4</accession>
<keyword evidence="5" id="KW-0560">Oxidoreductase</keyword>
<dbReference type="Pfam" id="PF00067">
    <property type="entry name" value="p450"/>
    <property type="match status" value="1"/>
</dbReference>
<keyword evidence="8" id="KW-0349">Heme</keyword>
<proteinExistence type="inferred from homology"/>
<dbReference type="GO" id="GO:0020037">
    <property type="term" value="F:heme binding"/>
    <property type="evidence" value="ECO:0007669"/>
    <property type="project" value="InterPro"/>
</dbReference>
<evidence type="ECO:0008006" key="11">
    <source>
        <dbReference type="Google" id="ProtNLM"/>
    </source>
</evidence>
<feature type="transmembrane region" description="Helical" evidence="9">
    <location>
        <begin position="6"/>
        <end position="26"/>
    </location>
</feature>
<dbReference type="InterPro" id="IPR002403">
    <property type="entry name" value="Cyt_P450_E_grp-IV"/>
</dbReference>
<feature type="binding site" description="axial binding residue" evidence="8">
    <location>
        <position position="498"/>
    </location>
    <ligand>
        <name>heme</name>
        <dbReference type="ChEBI" id="CHEBI:30413"/>
    </ligand>
    <ligandPart>
        <name>Fe</name>
        <dbReference type="ChEBI" id="CHEBI:18248"/>
    </ligandPart>
</feature>
<dbReference type="GO" id="GO:0004497">
    <property type="term" value="F:monooxygenase activity"/>
    <property type="evidence" value="ECO:0007669"/>
    <property type="project" value="UniProtKB-KW"/>
</dbReference>
<dbReference type="PRINTS" id="PR00385">
    <property type="entry name" value="P450"/>
</dbReference>
<feature type="transmembrane region" description="Helical" evidence="9">
    <location>
        <begin position="63"/>
        <end position="82"/>
    </location>
</feature>
<dbReference type="PANTHER" id="PTHR24305">
    <property type="entry name" value="CYTOCHROME P450"/>
    <property type="match status" value="1"/>
</dbReference>
<gene>
    <name evidence="10" type="ORF">JR316_010303</name>
</gene>
<keyword evidence="6 8" id="KW-0408">Iron</keyword>
<feature type="transmembrane region" description="Helical" evidence="9">
    <location>
        <begin position="33"/>
        <end position="51"/>
    </location>
</feature>
<keyword evidence="7" id="KW-0503">Monooxygenase</keyword>
<evidence type="ECO:0000256" key="4">
    <source>
        <dbReference type="ARBA" id="ARBA00022723"/>
    </source>
</evidence>
<reference evidence="10" key="1">
    <citation type="submission" date="2021-02" db="EMBL/GenBank/DDBJ databases">
        <title>Psilocybe cubensis genome.</title>
        <authorList>
            <person name="Mckernan K.J."/>
            <person name="Crawford S."/>
            <person name="Trippe A."/>
            <person name="Kane L.T."/>
            <person name="Mclaughlin S."/>
        </authorList>
    </citation>
    <scope>NUCLEOTIDE SEQUENCE [LARGE SCALE GENOMIC DNA]</scope>
    <source>
        <strain evidence="10">MGC-MH-2018</strain>
    </source>
</reference>
<dbReference type="GO" id="GO:0016705">
    <property type="term" value="F:oxidoreductase activity, acting on paired donors, with incorporation or reduction of molecular oxygen"/>
    <property type="evidence" value="ECO:0007669"/>
    <property type="project" value="InterPro"/>
</dbReference>
<comment type="similarity">
    <text evidence="3">Belongs to the cytochrome P450 family.</text>
</comment>
<dbReference type="GO" id="GO:0005506">
    <property type="term" value="F:iron ion binding"/>
    <property type="evidence" value="ECO:0007669"/>
    <property type="project" value="InterPro"/>
</dbReference>
<dbReference type="InterPro" id="IPR001128">
    <property type="entry name" value="Cyt_P450"/>
</dbReference>
<keyword evidence="4 8" id="KW-0479">Metal-binding</keyword>